<sequence>MTTTASLPAGVPATHPAVATVRPRASLEIIQQPTSTPGEGEVLVHVQWTSSSPLDLHQADGGLLISPESYPYIMGTSWAGVVVALGPSNPTVPPQHQPSEPLAPGDKVFGFSFRNQQEKGFQEYVTTATSLVGKIPDNITPEEAVTVPANLITAIHTLTADLDLPLPWPIPTDWTAPNIGGPILVWGAASSVGLYILQVLRIWGYTNTTQVIAVARSQHHHELQKLGATVSVDYNDDDVVGKILSFGTREPRIPLIVDCIGSREGTLRPLTRIAERGSKVAIMLPVINIHSSTEDSSLPEYEMDVSRVLTDEWKDGVLLKGTRTHFYWHNEFFKYHLQPEIVPALLKSGHVQPNKQRIVEGKTLLERAQNALDLLRERAPSGEKLVWRVAEE</sequence>
<dbReference type="InterPro" id="IPR011032">
    <property type="entry name" value="GroES-like_sf"/>
</dbReference>
<protein>
    <submittedName>
        <fullName evidence="4">Chaperonin 10-like protein</fullName>
    </submittedName>
</protein>
<dbReference type="SMART" id="SM00829">
    <property type="entry name" value="PKS_ER"/>
    <property type="match status" value="1"/>
</dbReference>
<dbReference type="InterPro" id="IPR047122">
    <property type="entry name" value="Trans-enoyl_RdTase-like"/>
</dbReference>
<dbReference type="Gene3D" id="3.90.180.10">
    <property type="entry name" value="Medium-chain alcohol dehydrogenases, catalytic domain"/>
    <property type="match status" value="1"/>
</dbReference>
<dbReference type="SUPFAM" id="SSF51735">
    <property type="entry name" value="NAD(P)-binding Rossmann-fold domains"/>
    <property type="match status" value="1"/>
</dbReference>
<reference evidence="4" key="2">
    <citation type="submission" date="2023-05" db="EMBL/GenBank/DDBJ databases">
        <authorList>
            <consortium name="Lawrence Berkeley National Laboratory"/>
            <person name="Steindorff A."/>
            <person name="Hensen N."/>
            <person name="Bonometti L."/>
            <person name="Westerberg I."/>
            <person name="Brannstrom I.O."/>
            <person name="Guillou S."/>
            <person name="Cros-Aarteil S."/>
            <person name="Calhoun S."/>
            <person name="Haridas S."/>
            <person name="Kuo A."/>
            <person name="Mondo S."/>
            <person name="Pangilinan J."/>
            <person name="Riley R."/>
            <person name="Labutti K."/>
            <person name="Andreopoulos B."/>
            <person name="Lipzen A."/>
            <person name="Chen C."/>
            <person name="Yanf M."/>
            <person name="Daum C."/>
            <person name="Ng V."/>
            <person name="Clum A."/>
            <person name="Ohm R."/>
            <person name="Martin F."/>
            <person name="Silar P."/>
            <person name="Natvig D."/>
            <person name="Lalanne C."/>
            <person name="Gautier V."/>
            <person name="Ament-Velasquez S.L."/>
            <person name="Kruys A."/>
            <person name="Hutchinson M.I."/>
            <person name="Powell A.J."/>
            <person name="Barry K."/>
            <person name="Miller A.N."/>
            <person name="Grigoriev I.V."/>
            <person name="Debuchy R."/>
            <person name="Gladieux P."/>
            <person name="Thoren M.H."/>
            <person name="Johannesson H."/>
        </authorList>
    </citation>
    <scope>NUCLEOTIDE SEQUENCE</scope>
    <source>
        <strain evidence="4">PSN293</strain>
    </source>
</reference>
<gene>
    <name evidence="4" type="ORF">QBC37DRAFT_411558</name>
</gene>
<keyword evidence="2" id="KW-0560">Oxidoreductase</keyword>
<dbReference type="AlphaFoldDB" id="A0AAN7BCZ4"/>
<dbReference type="InterPro" id="IPR013154">
    <property type="entry name" value="ADH-like_N"/>
</dbReference>
<dbReference type="PANTHER" id="PTHR45348">
    <property type="entry name" value="HYPOTHETICAL OXIDOREDUCTASE (EUROFUNG)"/>
    <property type="match status" value="1"/>
</dbReference>
<evidence type="ECO:0000313" key="4">
    <source>
        <dbReference type="EMBL" id="KAK4218797.1"/>
    </source>
</evidence>
<dbReference type="Pfam" id="PF08240">
    <property type="entry name" value="ADH_N"/>
    <property type="match status" value="1"/>
</dbReference>
<dbReference type="Gene3D" id="3.40.50.720">
    <property type="entry name" value="NAD(P)-binding Rossmann-like Domain"/>
    <property type="match status" value="1"/>
</dbReference>
<organism evidence="4 5">
    <name type="scientific">Rhypophila decipiens</name>
    <dbReference type="NCBI Taxonomy" id="261697"/>
    <lineage>
        <taxon>Eukaryota</taxon>
        <taxon>Fungi</taxon>
        <taxon>Dikarya</taxon>
        <taxon>Ascomycota</taxon>
        <taxon>Pezizomycotina</taxon>
        <taxon>Sordariomycetes</taxon>
        <taxon>Sordariomycetidae</taxon>
        <taxon>Sordariales</taxon>
        <taxon>Naviculisporaceae</taxon>
        <taxon>Rhypophila</taxon>
    </lineage>
</organism>
<name>A0AAN7BCZ4_9PEZI</name>
<reference evidence="4" key="1">
    <citation type="journal article" date="2023" name="Mol. Phylogenet. Evol.">
        <title>Genome-scale phylogeny and comparative genomics of the fungal order Sordariales.</title>
        <authorList>
            <person name="Hensen N."/>
            <person name="Bonometti L."/>
            <person name="Westerberg I."/>
            <person name="Brannstrom I.O."/>
            <person name="Guillou S."/>
            <person name="Cros-Aarteil S."/>
            <person name="Calhoun S."/>
            <person name="Haridas S."/>
            <person name="Kuo A."/>
            <person name="Mondo S."/>
            <person name="Pangilinan J."/>
            <person name="Riley R."/>
            <person name="LaButti K."/>
            <person name="Andreopoulos B."/>
            <person name="Lipzen A."/>
            <person name="Chen C."/>
            <person name="Yan M."/>
            <person name="Daum C."/>
            <person name="Ng V."/>
            <person name="Clum A."/>
            <person name="Steindorff A."/>
            <person name="Ohm R.A."/>
            <person name="Martin F."/>
            <person name="Silar P."/>
            <person name="Natvig D.O."/>
            <person name="Lalanne C."/>
            <person name="Gautier V."/>
            <person name="Ament-Velasquez S.L."/>
            <person name="Kruys A."/>
            <person name="Hutchinson M.I."/>
            <person name="Powell A.J."/>
            <person name="Barry K."/>
            <person name="Miller A.N."/>
            <person name="Grigoriev I.V."/>
            <person name="Debuchy R."/>
            <person name="Gladieux P."/>
            <person name="Hiltunen Thoren M."/>
            <person name="Johannesson H."/>
        </authorList>
    </citation>
    <scope>NUCLEOTIDE SEQUENCE</scope>
    <source>
        <strain evidence="4">PSN293</strain>
    </source>
</reference>
<dbReference type="InterPro" id="IPR036291">
    <property type="entry name" value="NAD(P)-bd_dom_sf"/>
</dbReference>
<dbReference type="CDD" id="cd08249">
    <property type="entry name" value="enoyl_reductase_like"/>
    <property type="match status" value="1"/>
</dbReference>
<accession>A0AAN7BCZ4</accession>
<keyword evidence="5" id="KW-1185">Reference proteome</keyword>
<evidence type="ECO:0000256" key="2">
    <source>
        <dbReference type="ARBA" id="ARBA00023002"/>
    </source>
</evidence>
<dbReference type="GO" id="GO:0016651">
    <property type="term" value="F:oxidoreductase activity, acting on NAD(P)H"/>
    <property type="evidence" value="ECO:0007669"/>
    <property type="project" value="InterPro"/>
</dbReference>
<evidence type="ECO:0000259" key="3">
    <source>
        <dbReference type="SMART" id="SM00829"/>
    </source>
</evidence>
<dbReference type="EMBL" id="MU858051">
    <property type="protein sequence ID" value="KAK4218797.1"/>
    <property type="molecule type" value="Genomic_DNA"/>
</dbReference>
<evidence type="ECO:0000256" key="1">
    <source>
        <dbReference type="ARBA" id="ARBA00008072"/>
    </source>
</evidence>
<evidence type="ECO:0000313" key="5">
    <source>
        <dbReference type="Proteomes" id="UP001301769"/>
    </source>
</evidence>
<dbReference type="Proteomes" id="UP001301769">
    <property type="component" value="Unassembled WGS sequence"/>
</dbReference>
<proteinExistence type="inferred from homology"/>
<dbReference type="SUPFAM" id="SSF50129">
    <property type="entry name" value="GroES-like"/>
    <property type="match status" value="1"/>
</dbReference>
<comment type="similarity">
    <text evidence="1">Belongs to the zinc-containing alcohol dehydrogenase family.</text>
</comment>
<dbReference type="PANTHER" id="PTHR45348:SF3">
    <property type="entry name" value="ENOYL REDUCTASE (ER) DOMAIN-CONTAINING PROTEIN"/>
    <property type="match status" value="1"/>
</dbReference>
<comment type="caution">
    <text evidence="4">The sequence shown here is derived from an EMBL/GenBank/DDBJ whole genome shotgun (WGS) entry which is preliminary data.</text>
</comment>
<feature type="domain" description="Enoyl reductase (ER)" evidence="3">
    <location>
        <begin position="22"/>
        <end position="284"/>
    </location>
</feature>
<dbReference type="InterPro" id="IPR020843">
    <property type="entry name" value="ER"/>
</dbReference>